<evidence type="ECO:0000313" key="2">
    <source>
        <dbReference type="EMBL" id="MXV00142.1"/>
    </source>
</evidence>
<dbReference type="EMBL" id="GIFC01018058">
    <property type="protein sequence ID" value="MXV00142.1"/>
    <property type="molecule type" value="Transcribed_RNA"/>
</dbReference>
<dbReference type="AlphaFoldDB" id="A0A6B0VEZ7"/>
<protein>
    <submittedName>
        <fullName evidence="2">Putative secreted protein</fullName>
    </submittedName>
</protein>
<evidence type="ECO:0000256" key="1">
    <source>
        <dbReference type="SAM" id="MobiDB-lite"/>
    </source>
</evidence>
<accession>A0A6B0VEZ7</accession>
<proteinExistence type="predicted"/>
<feature type="compositionally biased region" description="Basic and acidic residues" evidence="1">
    <location>
        <begin position="548"/>
        <end position="578"/>
    </location>
</feature>
<name>A0A6B0VEZ7_IXORI</name>
<organism evidence="2">
    <name type="scientific">Ixodes ricinus</name>
    <name type="common">Common tick</name>
    <name type="synonym">Acarus ricinus</name>
    <dbReference type="NCBI Taxonomy" id="34613"/>
    <lineage>
        <taxon>Eukaryota</taxon>
        <taxon>Metazoa</taxon>
        <taxon>Ecdysozoa</taxon>
        <taxon>Arthropoda</taxon>
        <taxon>Chelicerata</taxon>
        <taxon>Arachnida</taxon>
        <taxon>Acari</taxon>
        <taxon>Parasitiformes</taxon>
        <taxon>Ixodida</taxon>
        <taxon>Ixodoidea</taxon>
        <taxon>Ixodidae</taxon>
        <taxon>Ixodinae</taxon>
        <taxon>Ixodes</taxon>
    </lineage>
</organism>
<feature type="region of interest" description="Disordered" evidence="1">
    <location>
        <begin position="547"/>
        <end position="578"/>
    </location>
</feature>
<reference evidence="2" key="1">
    <citation type="submission" date="2019-12" db="EMBL/GenBank/DDBJ databases">
        <title>An insight into the sialome of adult female Ixodes ricinus ticks feeding for 6 days.</title>
        <authorList>
            <person name="Perner J."/>
            <person name="Ribeiro J.M.C."/>
        </authorList>
    </citation>
    <scope>NUCLEOTIDE SEQUENCE</scope>
    <source>
        <strain evidence="2">Semi-engorged</strain>
        <tissue evidence="2">Salivary glands</tissue>
    </source>
</reference>
<sequence length="578" mass="62868">MPTRSLHFVAVAVVVVFVGGKVDDIYLLDSLERRVEALLPGAAVHPLGVAVPVVTCDAEDVALADVHLRGPAGGVVVRRHLAVVLLAAEIVNVIQRLEPLGRVHVRQLHDLVRHAAHLGGEGAGEEVALGEHVDVQDDAPQGLGGVPVAQRRRLGHLAVSVELVVRVLLPRLSQELGVISGKVDASLYTGRLQLQLGEVVIHELHVLLNAVEIGLRPNLVRPPHVHPNHRSLEVHVFLGLGQVLLDFGLWPHEEADRLGDPPEGRVPHQADQSLRKVLGHRQREVLGPWLDAVDDRNFEDVRTIVITRPRGPGPPGLLNAAVADWLEDRLPATGGVAPPLGVEHHGASGAVRHDEAVGGVVDLAPVAAPLVQAAQQALGAAACLGVLQLCKPLLHKVPDCFRLLLAPLLVPVCFPHLVEVDVDRAFIDGDVLHYGIHRLLCFGPQGLAEFLELCPGIVPQLLDAIDDLPPQHLILLGRYATRRCCGCLDGRNHYSWLLDLRLSFGWVFDGIEEGTQLLVLLLERLELGDCPRQPRQHLFVGLPAVEQRPADHQHDQQPHDQHARDQLAHAHRHGDSER</sequence>